<organism evidence="2 3">
    <name type="scientific">Scopulibacillus darangshiensis</name>
    <dbReference type="NCBI Taxonomy" id="442528"/>
    <lineage>
        <taxon>Bacteria</taxon>
        <taxon>Bacillati</taxon>
        <taxon>Bacillota</taxon>
        <taxon>Bacilli</taxon>
        <taxon>Bacillales</taxon>
        <taxon>Sporolactobacillaceae</taxon>
        <taxon>Scopulibacillus</taxon>
    </lineage>
</organism>
<keyword evidence="3" id="KW-1185">Reference proteome</keyword>
<evidence type="ECO:0000313" key="2">
    <source>
        <dbReference type="EMBL" id="TCP29774.1"/>
    </source>
</evidence>
<name>A0A4R2P6J0_9BACL</name>
<dbReference type="Proteomes" id="UP000295416">
    <property type="component" value="Unassembled WGS sequence"/>
</dbReference>
<reference evidence="2 3" key="1">
    <citation type="submission" date="2019-03" db="EMBL/GenBank/DDBJ databases">
        <title>Genomic Encyclopedia of Type Strains, Phase IV (KMG-IV): sequencing the most valuable type-strain genomes for metagenomic binning, comparative biology and taxonomic classification.</title>
        <authorList>
            <person name="Goeker M."/>
        </authorList>
    </citation>
    <scope>NUCLEOTIDE SEQUENCE [LARGE SCALE GENOMIC DNA]</scope>
    <source>
        <strain evidence="2 3">DSM 19377</strain>
    </source>
</reference>
<dbReference type="InterPro" id="IPR014824">
    <property type="entry name" value="Nfu/NifU_N"/>
</dbReference>
<gene>
    <name evidence="2" type="ORF">EV207_10866</name>
</gene>
<dbReference type="AlphaFoldDB" id="A0A4R2P6J0"/>
<dbReference type="Gene3D" id="3.30.1370.70">
    <property type="entry name" value="Scaffold protein Nfu/NifU, N-terminal domain"/>
    <property type="match status" value="1"/>
</dbReference>
<sequence>MSIDVRVDTTPNPNAIKFTAANKMFDGRLSAKKGDNIGHPLASKLLSLEGVDNIFGYEDFITVNKTFDADWDVLLPQIKEVFNDYK</sequence>
<proteinExistence type="predicted"/>
<dbReference type="SMART" id="SM00932">
    <property type="entry name" value="Nfu_N"/>
    <property type="match status" value="1"/>
</dbReference>
<dbReference type="SUPFAM" id="SSF110836">
    <property type="entry name" value="Hypothetical protein SAV1430"/>
    <property type="match status" value="1"/>
</dbReference>
<dbReference type="InterPro" id="IPR036498">
    <property type="entry name" value="Nfu/NifU_N_sf"/>
</dbReference>
<accession>A0A4R2P6J0</accession>
<dbReference type="EMBL" id="SLXK01000008">
    <property type="protein sequence ID" value="TCP29774.1"/>
    <property type="molecule type" value="Genomic_DNA"/>
</dbReference>
<dbReference type="RefSeq" id="WP_132745351.1">
    <property type="nucleotide sequence ID" value="NZ_SLXK01000008.1"/>
</dbReference>
<feature type="domain" description="Scaffold protein Nfu/NifU N-terminal" evidence="1">
    <location>
        <begin position="5"/>
        <end position="86"/>
    </location>
</feature>
<protein>
    <submittedName>
        <fullName evidence="2">Scaffold Nfu/NifU family protein</fullName>
    </submittedName>
</protein>
<evidence type="ECO:0000259" key="1">
    <source>
        <dbReference type="SMART" id="SM00932"/>
    </source>
</evidence>
<evidence type="ECO:0000313" key="3">
    <source>
        <dbReference type="Proteomes" id="UP000295416"/>
    </source>
</evidence>
<comment type="caution">
    <text evidence="2">The sequence shown here is derived from an EMBL/GenBank/DDBJ whole genome shotgun (WGS) entry which is preliminary data.</text>
</comment>
<dbReference type="Pfam" id="PF08712">
    <property type="entry name" value="Nfu_N"/>
    <property type="match status" value="1"/>
</dbReference>
<dbReference type="OrthoDB" id="2968418at2"/>